<dbReference type="EMBL" id="VSSQ01027604">
    <property type="protein sequence ID" value="MPM76933.1"/>
    <property type="molecule type" value="Genomic_DNA"/>
</dbReference>
<reference evidence="1" key="1">
    <citation type="submission" date="2019-08" db="EMBL/GenBank/DDBJ databases">
        <authorList>
            <person name="Kucharzyk K."/>
            <person name="Murdoch R.W."/>
            <person name="Higgins S."/>
            <person name="Loffler F."/>
        </authorList>
    </citation>
    <scope>NUCLEOTIDE SEQUENCE</scope>
</reference>
<sequence>MFQEPAAVRLEGRHHPQVAEPIQQQGRAPVLGVVDPGDERLQHHPVGVRPRRREHVRRQRVQRGEGILRPGPGRLPGAMGQRLQDVALPVLEHHHLPAALQRQAVLVAQLRAGDHPGDQRLGRGPLQHRLTQAARRRAGHPQQVEIAPGVPVVHEQFLGDQLLQHRVVALEGGEHVDVLADLGQQVLGQVAGPAAGLPHRLHGVDRPPGLGHLERGRPGLEFPLDAYVG</sequence>
<comment type="caution">
    <text evidence="1">The sequence shown here is derived from an EMBL/GenBank/DDBJ whole genome shotgun (WGS) entry which is preliminary data.</text>
</comment>
<evidence type="ECO:0000313" key="1">
    <source>
        <dbReference type="EMBL" id="MPM76933.1"/>
    </source>
</evidence>
<dbReference type="AlphaFoldDB" id="A0A645CJ39"/>
<organism evidence="1">
    <name type="scientific">bioreactor metagenome</name>
    <dbReference type="NCBI Taxonomy" id="1076179"/>
    <lineage>
        <taxon>unclassified sequences</taxon>
        <taxon>metagenomes</taxon>
        <taxon>ecological metagenomes</taxon>
    </lineage>
</organism>
<proteinExistence type="predicted"/>
<name>A0A645CJ39_9ZZZZ</name>
<accession>A0A645CJ39</accession>
<gene>
    <name evidence="1" type="ORF">SDC9_123932</name>
</gene>
<protein>
    <submittedName>
        <fullName evidence="1">Uncharacterized protein</fullName>
    </submittedName>
</protein>